<dbReference type="EMBL" id="JASAOG010000097">
    <property type="protein sequence ID" value="KAK0052077.1"/>
    <property type="molecule type" value="Genomic_DNA"/>
</dbReference>
<dbReference type="AlphaFoldDB" id="A0AAD8BCD2"/>
<evidence type="ECO:0000313" key="2">
    <source>
        <dbReference type="Proteomes" id="UP001233172"/>
    </source>
</evidence>
<proteinExistence type="predicted"/>
<reference evidence="1" key="2">
    <citation type="submission" date="2023-04" db="EMBL/GenBank/DDBJ databases">
        <authorList>
            <person name="Bu L."/>
            <person name="Lu L."/>
            <person name="Laidemitt M.R."/>
            <person name="Zhang S.M."/>
            <person name="Mutuku M."/>
            <person name="Mkoji G."/>
            <person name="Steinauer M."/>
            <person name="Loker E.S."/>
        </authorList>
    </citation>
    <scope>NUCLEOTIDE SEQUENCE</scope>
    <source>
        <strain evidence="1">KasaAsao</strain>
        <tissue evidence="1">Whole Snail</tissue>
    </source>
</reference>
<sequence length="82" mass="9425">RSLNMTFNISHVAVTKENITQHAGHLSSFNIGELMPLGTMMKRKRKGEKMSKLQEKDIRIGFYDRQESWRSNVLQNGAVDAF</sequence>
<evidence type="ECO:0000313" key="1">
    <source>
        <dbReference type="EMBL" id="KAK0052077.1"/>
    </source>
</evidence>
<protein>
    <submittedName>
        <fullName evidence="1">Uncharacterized protein</fullName>
    </submittedName>
</protein>
<gene>
    <name evidence="1" type="ORF">Bpfe_018407</name>
</gene>
<comment type="caution">
    <text evidence="1">The sequence shown here is derived from an EMBL/GenBank/DDBJ whole genome shotgun (WGS) entry which is preliminary data.</text>
</comment>
<keyword evidence="2" id="KW-1185">Reference proteome</keyword>
<dbReference type="Proteomes" id="UP001233172">
    <property type="component" value="Unassembled WGS sequence"/>
</dbReference>
<reference evidence="1" key="1">
    <citation type="journal article" date="2023" name="PLoS Negl. Trop. Dis.">
        <title>A genome sequence for Biomphalaria pfeifferi, the major vector snail for the human-infecting parasite Schistosoma mansoni.</title>
        <authorList>
            <person name="Bu L."/>
            <person name="Lu L."/>
            <person name="Laidemitt M.R."/>
            <person name="Zhang S.M."/>
            <person name="Mutuku M."/>
            <person name="Mkoji G."/>
            <person name="Steinauer M."/>
            <person name="Loker E.S."/>
        </authorList>
    </citation>
    <scope>NUCLEOTIDE SEQUENCE</scope>
    <source>
        <strain evidence="1">KasaAsao</strain>
    </source>
</reference>
<accession>A0AAD8BCD2</accession>
<name>A0AAD8BCD2_BIOPF</name>
<organism evidence="1 2">
    <name type="scientific">Biomphalaria pfeifferi</name>
    <name type="common">Bloodfluke planorb</name>
    <name type="synonym">Freshwater snail</name>
    <dbReference type="NCBI Taxonomy" id="112525"/>
    <lineage>
        <taxon>Eukaryota</taxon>
        <taxon>Metazoa</taxon>
        <taxon>Spiralia</taxon>
        <taxon>Lophotrochozoa</taxon>
        <taxon>Mollusca</taxon>
        <taxon>Gastropoda</taxon>
        <taxon>Heterobranchia</taxon>
        <taxon>Euthyneura</taxon>
        <taxon>Panpulmonata</taxon>
        <taxon>Hygrophila</taxon>
        <taxon>Lymnaeoidea</taxon>
        <taxon>Planorbidae</taxon>
        <taxon>Biomphalaria</taxon>
    </lineage>
</organism>
<feature type="non-terminal residue" evidence="1">
    <location>
        <position position="1"/>
    </location>
</feature>